<dbReference type="PANTHER" id="PTHR35790:SF4">
    <property type="entry name" value="HTH-TYPE TRANSCRIPTIONAL REGULATOR PCHR"/>
    <property type="match status" value="1"/>
</dbReference>
<dbReference type="InterPro" id="IPR052067">
    <property type="entry name" value="Metal_resp_HTH_trans_reg"/>
</dbReference>
<dbReference type="GO" id="GO:0003677">
    <property type="term" value="F:DNA binding"/>
    <property type="evidence" value="ECO:0007669"/>
    <property type="project" value="UniProtKB-KW"/>
</dbReference>
<evidence type="ECO:0000256" key="2">
    <source>
        <dbReference type="ARBA" id="ARBA00023125"/>
    </source>
</evidence>
<name>A0A9Q6MV41_9STAP</name>
<dbReference type="InterPro" id="IPR000835">
    <property type="entry name" value="HTH_MarR-typ"/>
</dbReference>
<dbReference type="SUPFAM" id="SSF46785">
    <property type="entry name" value="Winged helix' DNA-binding domain"/>
    <property type="match status" value="1"/>
</dbReference>
<evidence type="ECO:0000259" key="4">
    <source>
        <dbReference type="SMART" id="SM00347"/>
    </source>
</evidence>
<reference evidence="6" key="2">
    <citation type="submission" date="2018-03" db="EMBL/GenBank/DDBJ databases">
        <authorList>
            <person name="Naushad S."/>
        </authorList>
    </citation>
    <scope>NUCLEOTIDE SEQUENCE</scope>
    <source>
        <strain evidence="5">SNUC 1084</strain>
        <strain evidence="6">SNUC 1231</strain>
    </source>
</reference>
<dbReference type="AlphaFoldDB" id="A0A9Q6MV41"/>
<dbReference type="SMART" id="SM00347">
    <property type="entry name" value="HTH_MARR"/>
    <property type="match status" value="1"/>
</dbReference>
<dbReference type="Proteomes" id="UP000241960">
    <property type="component" value="Unassembled WGS sequence"/>
</dbReference>
<evidence type="ECO:0000313" key="5">
    <source>
        <dbReference type="EMBL" id="PTI69068.1"/>
    </source>
</evidence>
<reference evidence="7 8" key="1">
    <citation type="journal article" date="2016" name="Front. Microbiol.">
        <title>Comprehensive Phylogenetic Analysis of Bovine Non-aureus Staphylococci Species Based on Whole-Genome Sequencing.</title>
        <authorList>
            <person name="Naushad S."/>
            <person name="Barkema H.W."/>
            <person name="Luby C."/>
            <person name="Condas L.A."/>
            <person name="Nobrega D.B."/>
            <person name="Carson D.A."/>
            <person name="De Buck J."/>
        </authorList>
    </citation>
    <scope>NUCLEOTIDE SEQUENCE [LARGE SCALE GENOMIC DNA]</scope>
    <source>
        <strain evidence="5 7">SNUC 1084</strain>
        <strain evidence="6 8">SNUC 1231</strain>
    </source>
</reference>
<evidence type="ECO:0000313" key="7">
    <source>
        <dbReference type="Proteomes" id="UP000240859"/>
    </source>
</evidence>
<accession>A0A9Q6MV41</accession>
<dbReference type="Pfam" id="PF01047">
    <property type="entry name" value="MarR"/>
    <property type="match status" value="1"/>
</dbReference>
<keyword evidence="1" id="KW-0805">Transcription regulation</keyword>
<evidence type="ECO:0000313" key="6">
    <source>
        <dbReference type="EMBL" id="PTI75123.1"/>
    </source>
</evidence>
<evidence type="ECO:0000313" key="8">
    <source>
        <dbReference type="Proteomes" id="UP000241960"/>
    </source>
</evidence>
<dbReference type="Gene3D" id="1.10.10.10">
    <property type="entry name" value="Winged helix-like DNA-binding domain superfamily/Winged helix DNA-binding domain"/>
    <property type="match status" value="1"/>
</dbReference>
<evidence type="ECO:0000256" key="1">
    <source>
        <dbReference type="ARBA" id="ARBA00023015"/>
    </source>
</evidence>
<proteinExistence type="predicted"/>
<dbReference type="Gene3D" id="6.10.140.1680">
    <property type="match status" value="1"/>
</dbReference>
<sequence>MIDETYAVLESFILDLNQKKTESKENEKKLLLSSVSGIDNLSLVQLHILDLIKNNDGVNNAFISSSLGISRPGVTKAIGVLFEKKLICKNHTNGKYIYYYLTDLGKDVANVHERLHENTKEKYYSLLKKFDDTELNVISKFLNEWKRRI</sequence>
<dbReference type="RefSeq" id="WP_107545150.1">
    <property type="nucleotide sequence ID" value="NZ_PZFO01000104.1"/>
</dbReference>
<dbReference type="GO" id="GO:0003700">
    <property type="term" value="F:DNA-binding transcription factor activity"/>
    <property type="evidence" value="ECO:0007669"/>
    <property type="project" value="InterPro"/>
</dbReference>
<dbReference type="InterPro" id="IPR036388">
    <property type="entry name" value="WH-like_DNA-bd_sf"/>
</dbReference>
<comment type="caution">
    <text evidence="6">The sequence shown here is derived from an EMBL/GenBank/DDBJ whole genome shotgun (WGS) entry which is preliminary data.</text>
</comment>
<dbReference type="EMBL" id="PZFR01000028">
    <property type="protein sequence ID" value="PTI69068.1"/>
    <property type="molecule type" value="Genomic_DNA"/>
</dbReference>
<keyword evidence="2" id="KW-0238">DNA-binding</keyword>
<keyword evidence="3" id="KW-0804">Transcription</keyword>
<keyword evidence="7" id="KW-1185">Reference proteome</keyword>
<dbReference type="InterPro" id="IPR036390">
    <property type="entry name" value="WH_DNA-bd_sf"/>
</dbReference>
<organism evidence="6 8">
    <name type="scientific">Staphylococcus succinus</name>
    <dbReference type="NCBI Taxonomy" id="61015"/>
    <lineage>
        <taxon>Bacteria</taxon>
        <taxon>Bacillati</taxon>
        <taxon>Bacillota</taxon>
        <taxon>Bacilli</taxon>
        <taxon>Bacillales</taxon>
        <taxon>Staphylococcaceae</taxon>
        <taxon>Staphylococcus</taxon>
    </lineage>
</organism>
<gene>
    <name evidence="5" type="ORF">BU057_06405</name>
    <name evidence="6" type="ORF">BU058_08880</name>
</gene>
<dbReference type="EMBL" id="PZFQ01000027">
    <property type="protein sequence ID" value="PTI75123.1"/>
    <property type="molecule type" value="Genomic_DNA"/>
</dbReference>
<dbReference type="PANTHER" id="PTHR35790">
    <property type="entry name" value="HTH-TYPE TRANSCRIPTIONAL REGULATOR PCHR"/>
    <property type="match status" value="1"/>
</dbReference>
<evidence type="ECO:0000256" key="3">
    <source>
        <dbReference type="ARBA" id="ARBA00023163"/>
    </source>
</evidence>
<dbReference type="Proteomes" id="UP000240859">
    <property type="component" value="Unassembled WGS sequence"/>
</dbReference>
<feature type="domain" description="HTH marR-type" evidence="4">
    <location>
        <begin position="34"/>
        <end position="135"/>
    </location>
</feature>
<protein>
    <submittedName>
        <fullName evidence="6">Transcriptional regulator</fullName>
    </submittedName>
</protein>